<dbReference type="GO" id="GO:0045944">
    <property type="term" value="P:positive regulation of transcription by RNA polymerase II"/>
    <property type="evidence" value="ECO:0007669"/>
    <property type="project" value="TreeGrafter"/>
</dbReference>
<dbReference type="PANTHER" id="PTHR47655:SF1">
    <property type="entry name" value="ZN(II)2CYS6 TRANSCRIPTION FACTOR (EUROFUNG)"/>
    <property type="match status" value="1"/>
</dbReference>
<proteinExistence type="predicted"/>
<dbReference type="GO" id="GO:0006351">
    <property type="term" value="P:DNA-templated transcription"/>
    <property type="evidence" value="ECO:0007669"/>
    <property type="project" value="InterPro"/>
</dbReference>
<dbReference type="Gene3D" id="4.10.240.10">
    <property type="entry name" value="Zn(2)-C6 fungal-type DNA-binding domain"/>
    <property type="match status" value="1"/>
</dbReference>
<evidence type="ECO:0000313" key="8">
    <source>
        <dbReference type="Proteomes" id="UP000253845"/>
    </source>
</evidence>
<evidence type="ECO:0000256" key="5">
    <source>
        <dbReference type="ARBA" id="ARBA00023242"/>
    </source>
</evidence>
<keyword evidence="5" id="KW-0539">Nucleus</keyword>
<keyword evidence="4" id="KW-0804">Transcription</keyword>
<name>A0A370BKS0_ASPNG</name>
<dbReference type="CDD" id="cd12148">
    <property type="entry name" value="fungal_TF_MHR"/>
    <property type="match status" value="1"/>
</dbReference>
<dbReference type="GO" id="GO:0000981">
    <property type="term" value="F:DNA-binding transcription factor activity, RNA polymerase II-specific"/>
    <property type="evidence" value="ECO:0007669"/>
    <property type="project" value="InterPro"/>
</dbReference>
<dbReference type="SMART" id="SM00066">
    <property type="entry name" value="GAL4"/>
    <property type="match status" value="1"/>
</dbReference>
<dbReference type="AlphaFoldDB" id="A0A370BKS0"/>
<dbReference type="Pfam" id="PF00172">
    <property type="entry name" value="Zn_clus"/>
    <property type="match status" value="1"/>
</dbReference>
<dbReference type="PANTHER" id="PTHR47655">
    <property type="entry name" value="QUINIC ACID UTILIZATION ACTIVATOR"/>
    <property type="match status" value="1"/>
</dbReference>
<dbReference type="Pfam" id="PF04082">
    <property type="entry name" value="Fungal_trans"/>
    <property type="match status" value="1"/>
</dbReference>
<keyword evidence="1" id="KW-0479">Metal-binding</keyword>
<dbReference type="VEuPathDB" id="FungiDB:M747DRAFT_362206"/>
<dbReference type="InterPro" id="IPR052783">
    <property type="entry name" value="Metabolic/Drug-Res_Regulator"/>
</dbReference>
<evidence type="ECO:0000256" key="2">
    <source>
        <dbReference type="ARBA" id="ARBA00023015"/>
    </source>
</evidence>
<organism evidence="7 8">
    <name type="scientific">Aspergillus niger ATCC 13496</name>
    <dbReference type="NCBI Taxonomy" id="1353008"/>
    <lineage>
        <taxon>Eukaryota</taxon>
        <taxon>Fungi</taxon>
        <taxon>Dikarya</taxon>
        <taxon>Ascomycota</taxon>
        <taxon>Pezizomycotina</taxon>
        <taxon>Eurotiomycetes</taxon>
        <taxon>Eurotiomycetidae</taxon>
        <taxon>Eurotiales</taxon>
        <taxon>Aspergillaceae</taxon>
        <taxon>Aspergillus</taxon>
        <taxon>Aspergillus subgen. Circumdati</taxon>
    </lineage>
</organism>
<evidence type="ECO:0000256" key="3">
    <source>
        <dbReference type="ARBA" id="ARBA00023125"/>
    </source>
</evidence>
<dbReference type="Proteomes" id="UP000253845">
    <property type="component" value="Unassembled WGS sequence"/>
</dbReference>
<protein>
    <recommendedName>
        <fullName evidence="6">Zn(2)-C6 fungal-type domain-containing protein</fullName>
    </recommendedName>
</protein>
<dbReference type="InterPro" id="IPR007219">
    <property type="entry name" value="XnlR_reg_dom"/>
</dbReference>
<keyword evidence="2" id="KW-0805">Transcription regulation</keyword>
<evidence type="ECO:0000259" key="6">
    <source>
        <dbReference type="PROSITE" id="PS50048"/>
    </source>
</evidence>
<evidence type="ECO:0000313" key="7">
    <source>
        <dbReference type="EMBL" id="RDH14705.1"/>
    </source>
</evidence>
<accession>A0A370BKS0</accession>
<dbReference type="EMBL" id="KZ851960">
    <property type="protein sequence ID" value="RDH14705.1"/>
    <property type="molecule type" value="Genomic_DNA"/>
</dbReference>
<feature type="domain" description="Zn(2)-C6 fungal-type" evidence="6">
    <location>
        <begin position="18"/>
        <end position="48"/>
    </location>
</feature>
<dbReference type="CDD" id="cd00067">
    <property type="entry name" value="GAL4"/>
    <property type="match status" value="1"/>
</dbReference>
<dbReference type="SUPFAM" id="SSF57701">
    <property type="entry name" value="Zn2/Cys6 DNA-binding domain"/>
    <property type="match status" value="1"/>
</dbReference>
<dbReference type="InterPro" id="IPR036864">
    <property type="entry name" value="Zn2-C6_fun-type_DNA-bd_sf"/>
</dbReference>
<dbReference type="InterPro" id="IPR001138">
    <property type="entry name" value="Zn2Cys6_DnaBD"/>
</dbReference>
<evidence type="ECO:0000256" key="1">
    <source>
        <dbReference type="ARBA" id="ARBA00022723"/>
    </source>
</evidence>
<dbReference type="PROSITE" id="PS00463">
    <property type="entry name" value="ZN2_CY6_FUNGAL_1"/>
    <property type="match status" value="1"/>
</dbReference>
<dbReference type="PROSITE" id="PS50048">
    <property type="entry name" value="ZN2_CY6_FUNGAL_2"/>
    <property type="match status" value="1"/>
</dbReference>
<dbReference type="GO" id="GO:0003677">
    <property type="term" value="F:DNA binding"/>
    <property type="evidence" value="ECO:0007669"/>
    <property type="project" value="UniProtKB-KW"/>
</dbReference>
<gene>
    <name evidence="7" type="ORF">M747DRAFT_362206</name>
</gene>
<dbReference type="GO" id="GO:0008270">
    <property type="term" value="F:zinc ion binding"/>
    <property type="evidence" value="ECO:0007669"/>
    <property type="project" value="InterPro"/>
</dbReference>
<evidence type="ECO:0000256" key="4">
    <source>
        <dbReference type="ARBA" id="ARBA00023163"/>
    </source>
</evidence>
<sequence length="644" mass="72207">MNKEHGSNNRRRPRVSQACRRCRTKRNKCDGLRPACSTCLSLGHDCAYDLLARKRGLREGYVRSLEKLLALAIREVNGFEDDALALLGVVPESVAIQNQFKTPWTGDESSNQLYYMWKTSRLHRALEGTLSYPKSVPLPGGFTDSLPRIDNVMAGSGNKSQNYTNVGQGSSIDTVRIEQPGSLSEMPYAARDTNSQSGSISAPRLPPLPPHATRLLDTYYATTHSWFPIISKDEVTRTSHIYSDQACSEAGRSTSCAYESTLWAILSYVTCASTVRQPSQSSQLLSEVKLYYYNSRHLIPSRIENCELGHLEAIILLVMVNIELEEWLAAWLLIGRAVQIVMFLRLGEPQDGQWSVTIQHGKTAAIGCFIIDSLLAFWRREPPHLPAEYLDAVARREEDGIKEWTLWPDLLFPYQKVVSTNGPPSGLLQSFSCFKTLLELASIANRIVRGLGCSGLSPQTFIYELSQWESEIPRGCRLMGPDSIYPERHPTVVSHQAYLTLGYIAILLSLYVDITMQELSVAQIRLQARERAKKLLYRVPRVLSNHASQLCICGLSTISVVSMKIIVDKARVLCETQGGTFPYQKWMENLRYTCTIPCPAFHLSCSLKADLSRFCEVAFKPTMEVSTNHVMSTKERSSSQRGMS</sequence>
<reference evidence="7 8" key="1">
    <citation type="submission" date="2018-07" db="EMBL/GenBank/DDBJ databases">
        <title>Section-level genome sequencing of Aspergillus section Nigri to investigate inter- and intra-species variation.</title>
        <authorList>
            <consortium name="DOE Joint Genome Institute"/>
            <person name="Vesth T.C."/>
            <person name="Nybo J.L."/>
            <person name="Theobald S."/>
            <person name="Frisvad J.C."/>
            <person name="Larsen T.O."/>
            <person name="Nielsen K.F."/>
            <person name="Hoof J.B."/>
            <person name="Brandl J."/>
            <person name="Salamov A."/>
            <person name="Riley R."/>
            <person name="Gladden J.M."/>
            <person name="Phatale P."/>
            <person name="Nielsen M.T."/>
            <person name="Lyhne E.K."/>
            <person name="Kogle M.E."/>
            <person name="Strasser K."/>
            <person name="McDonnell E."/>
            <person name="Barry K."/>
            <person name="Clum A."/>
            <person name="Chen C."/>
            <person name="Nolan M."/>
            <person name="Sandor L."/>
            <person name="Kuo A."/>
            <person name="Lipzen A."/>
            <person name="Hainaut M."/>
            <person name="Drula E."/>
            <person name="Tsang A."/>
            <person name="Magnuson J.K."/>
            <person name="Henrissat B."/>
            <person name="Wiebenga A."/>
            <person name="Simmons B.A."/>
            <person name="Makela M.R."/>
            <person name="De vries R.P."/>
            <person name="Grigoriev I.V."/>
            <person name="Mortensen U.H."/>
            <person name="Baker S.E."/>
            <person name="Andersen M.R."/>
        </authorList>
    </citation>
    <scope>NUCLEOTIDE SEQUENCE [LARGE SCALE GENOMIC DNA]</scope>
    <source>
        <strain evidence="7 8">ATCC 13496</strain>
    </source>
</reference>
<keyword evidence="3" id="KW-0238">DNA-binding</keyword>